<proteinExistence type="predicted"/>
<dbReference type="Proteomes" id="UP000298284">
    <property type="component" value="Unassembled WGS sequence"/>
</dbReference>
<sequence>MPNAVLPSQQMKPQFEGRSLYTYVEQMPVYSDGGKEGLQTFISSHVRGSAKGSGAYVTFIIDQTGKARRPALGTQPAESEASIDPALATAFSDIKPFNPGHQNGKPADVRLTMRIAGPLKK</sequence>
<dbReference type="EMBL" id="SRKZ01000002">
    <property type="protein sequence ID" value="TGD81796.1"/>
    <property type="molecule type" value="Genomic_DNA"/>
</dbReference>
<protein>
    <recommendedName>
        <fullName evidence="3">TonB C-terminal domain-containing protein</fullName>
    </recommendedName>
</protein>
<evidence type="ECO:0000313" key="2">
    <source>
        <dbReference type="Proteomes" id="UP000298284"/>
    </source>
</evidence>
<evidence type="ECO:0000313" key="1">
    <source>
        <dbReference type="EMBL" id="TGD81796.1"/>
    </source>
</evidence>
<accession>A0A4Z0MRA4</accession>
<gene>
    <name evidence="1" type="ORF">EU557_09690</name>
</gene>
<evidence type="ECO:0008006" key="3">
    <source>
        <dbReference type="Google" id="ProtNLM"/>
    </source>
</evidence>
<dbReference type="OrthoDB" id="885210at2"/>
<reference evidence="1 2" key="1">
    <citation type="submission" date="2019-04" db="EMBL/GenBank/DDBJ databases">
        <authorList>
            <person name="Feng G."/>
            <person name="Zhang J."/>
            <person name="Zhu H."/>
        </authorList>
    </citation>
    <scope>NUCLEOTIDE SEQUENCE [LARGE SCALE GENOMIC DNA]</scope>
    <source>
        <strain evidence="1 2">JCM 19491</strain>
    </source>
</reference>
<keyword evidence="2" id="KW-1185">Reference proteome</keyword>
<organism evidence="1 2">
    <name type="scientific">Hymenobacter wooponensis</name>
    <dbReference type="NCBI Taxonomy" id="1525360"/>
    <lineage>
        <taxon>Bacteria</taxon>
        <taxon>Pseudomonadati</taxon>
        <taxon>Bacteroidota</taxon>
        <taxon>Cytophagia</taxon>
        <taxon>Cytophagales</taxon>
        <taxon>Hymenobacteraceae</taxon>
        <taxon>Hymenobacter</taxon>
    </lineage>
</organism>
<comment type="caution">
    <text evidence="1">The sequence shown here is derived from an EMBL/GenBank/DDBJ whole genome shotgun (WGS) entry which is preliminary data.</text>
</comment>
<dbReference type="AlphaFoldDB" id="A0A4Z0MRA4"/>
<dbReference type="RefSeq" id="WP_135530173.1">
    <property type="nucleotide sequence ID" value="NZ_SRKZ01000002.1"/>
</dbReference>
<name>A0A4Z0MRA4_9BACT</name>